<accession>A0A4Y8LPK2</accession>
<dbReference type="Proteomes" id="UP000297900">
    <property type="component" value="Unassembled WGS sequence"/>
</dbReference>
<dbReference type="OrthoDB" id="2679698at2"/>
<proteinExistence type="predicted"/>
<comment type="caution">
    <text evidence="2">The sequence shown here is derived from an EMBL/GenBank/DDBJ whole genome shotgun (WGS) entry which is preliminary data.</text>
</comment>
<evidence type="ECO:0000313" key="3">
    <source>
        <dbReference type="Proteomes" id="UP000297900"/>
    </source>
</evidence>
<feature type="coiled-coil region" evidence="1">
    <location>
        <begin position="31"/>
        <end position="65"/>
    </location>
</feature>
<dbReference type="EMBL" id="SOMN01000038">
    <property type="protein sequence ID" value="TFE23062.1"/>
    <property type="molecule type" value="Genomic_DNA"/>
</dbReference>
<evidence type="ECO:0000256" key="1">
    <source>
        <dbReference type="SAM" id="Coils"/>
    </source>
</evidence>
<protein>
    <submittedName>
        <fullName evidence="2">Uncharacterized protein</fullName>
    </submittedName>
</protein>
<name>A0A4Y8LPK2_9BACL</name>
<evidence type="ECO:0000313" key="2">
    <source>
        <dbReference type="EMBL" id="TFE23062.1"/>
    </source>
</evidence>
<dbReference type="AlphaFoldDB" id="A0A4Y8LPK2"/>
<keyword evidence="3" id="KW-1185">Reference proteome</keyword>
<reference evidence="2 3" key="1">
    <citation type="submission" date="2019-03" db="EMBL/GenBank/DDBJ databases">
        <title>Cohnella endophytica sp. nov., a novel endophytic bacterium isolated from bark of Sonneratia apetala.</title>
        <authorList>
            <person name="Tuo L."/>
        </authorList>
    </citation>
    <scope>NUCLEOTIDE SEQUENCE [LARGE SCALE GENOMIC DNA]</scope>
    <source>
        <strain evidence="2 3">CCTCC AB 208254</strain>
    </source>
</reference>
<keyword evidence="1" id="KW-0175">Coiled coil</keyword>
<organism evidence="2 3">
    <name type="scientific">Cohnella luojiensis</name>
    <dbReference type="NCBI Taxonomy" id="652876"/>
    <lineage>
        <taxon>Bacteria</taxon>
        <taxon>Bacillati</taxon>
        <taxon>Bacillota</taxon>
        <taxon>Bacilli</taxon>
        <taxon>Bacillales</taxon>
        <taxon>Paenibacillaceae</taxon>
        <taxon>Cohnella</taxon>
    </lineage>
</organism>
<gene>
    <name evidence="2" type="ORF">E2980_20120</name>
</gene>
<sequence length="83" mass="9662">MTKIAAKKLNFQSEIEDLSLMAAYRLKVTDNQKLQEEIVRLRIELNELSGRLIDAEDEANKYKEMYLALRQGHYLLIPNPSPQ</sequence>
<dbReference type="RefSeq" id="WP_135154036.1">
    <property type="nucleotide sequence ID" value="NZ_SOMN01000038.1"/>
</dbReference>